<evidence type="ECO:0000313" key="11">
    <source>
        <dbReference type="Proteomes" id="UP000321595"/>
    </source>
</evidence>
<sequence>MNYFDIFRMAIGAILRNKVRSFLTALGIVIGVGSVIAMVHLGQAATISVTERISSMGSNLLILRPSFARSASGVRQASEPLTLEDVETIRRDLMDVTVAPIVEANATLVWSGKNYPASIIGTDLEFFVIRSLMPQSGRLFDHEEIDEGNTVCLIGANIRSEIFGRNDVLGQTLRVGRTSCQVIGVLPTRQANFGEDLDNSVIMPLLAVQQRITGDQNVRQILISANYADMMESVKSELERLMRDRRKITPGKEDDFNIRDMAEIAATLEGTTKTLTMLLGAIAAVSLLVGGIGIMNIMLVSVTERTREIGIRIAIGALVRDVLIQFLVEAVTLSMLGGLLGVALGIVATHFATQEMNLPFVLTPEVMLVGFAFSVIIGVVFGFVPARKAAHLNPIEALRHE</sequence>
<feature type="transmembrane region" description="Helical" evidence="7">
    <location>
        <begin position="366"/>
        <end position="384"/>
    </location>
</feature>
<dbReference type="PANTHER" id="PTHR30572">
    <property type="entry name" value="MEMBRANE COMPONENT OF TRANSPORTER-RELATED"/>
    <property type="match status" value="1"/>
</dbReference>
<feature type="transmembrane region" description="Helical" evidence="7">
    <location>
        <begin position="277"/>
        <end position="302"/>
    </location>
</feature>
<evidence type="ECO:0000256" key="3">
    <source>
        <dbReference type="ARBA" id="ARBA00022692"/>
    </source>
</evidence>
<dbReference type="AlphaFoldDB" id="A0A5B8XPG8"/>
<dbReference type="RefSeq" id="WP_146958523.1">
    <property type="nucleotide sequence ID" value="NZ_CP042467.1"/>
</dbReference>
<evidence type="ECO:0000259" key="8">
    <source>
        <dbReference type="Pfam" id="PF02687"/>
    </source>
</evidence>
<organism evidence="10 11">
    <name type="scientific">Microvenator marinus</name>
    <dbReference type="NCBI Taxonomy" id="2600177"/>
    <lineage>
        <taxon>Bacteria</taxon>
        <taxon>Deltaproteobacteria</taxon>
        <taxon>Bradymonadales</taxon>
        <taxon>Microvenatoraceae</taxon>
        <taxon>Microvenator</taxon>
    </lineage>
</organism>
<dbReference type="EMBL" id="CP042467">
    <property type="protein sequence ID" value="QED26838.1"/>
    <property type="molecule type" value="Genomic_DNA"/>
</dbReference>
<proteinExistence type="inferred from homology"/>
<feature type="domain" description="MacB-like periplasmic core" evidence="9">
    <location>
        <begin position="21"/>
        <end position="240"/>
    </location>
</feature>
<name>A0A5B8XPG8_9DELT</name>
<evidence type="ECO:0000256" key="1">
    <source>
        <dbReference type="ARBA" id="ARBA00004651"/>
    </source>
</evidence>
<feature type="transmembrane region" description="Helical" evidence="7">
    <location>
        <begin position="322"/>
        <end position="346"/>
    </location>
</feature>
<dbReference type="GO" id="GO:0005886">
    <property type="term" value="C:plasma membrane"/>
    <property type="evidence" value="ECO:0007669"/>
    <property type="project" value="UniProtKB-SubCell"/>
</dbReference>
<keyword evidence="3 7" id="KW-0812">Transmembrane</keyword>
<keyword evidence="5 7" id="KW-0472">Membrane</keyword>
<protein>
    <submittedName>
        <fullName evidence="10">FtsX-like permease family protein</fullName>
    </submittedName>
</protein>
<dbReference type="InterPro" id="IPR050250">
    <property type="entry name" value="Macrolide_Exporter_MacB"/>
</dbReference>
<evidence type="ECO:0000313" key="10">
    <source>
        <dbReference type="EMBL" id="QED26838.1"/>
    </source>
</evidence>
<keyword evidence="4 7" id="KW-1133">Transmembrane helix</keyword>
<dbReference type="GO" id="GO:0022857">
    <property type="term" value="F:transmembrane transporter activity"/>
    <property type="evidence" value="ECO:0007669"/>
    <property type="project" value="TreeGrafter"/>
</dbReference>
<evidence type="ECO:0000256" key="5">
    <source>
        <dbReference type="ARBA" id="ARBA00023136"/>
    </source>
</evidence>
<evidence type="ECO:0000256" key="7">
    <source>
        <dbReference type="SAM" id="Phobius"/>
    </source>
</evidence>
<keyword evidence="2" id="KW-1003">Cell membrane</keyword>
<feature type="transmembrane region" description="Helical" evidence="7">
    <location>
        <begin position="21"/>
        <end position="42"/>
    </location>
</feature>
<dbReference type="KEGG" id="bbae:FRD01_06195"/>
<dbReference type="InterPro" id="IPR025857">
    <property type="entry name" value="MacB_PCD"/>
</dbReference>
<feature type="domain" description="ABC3 transporter permease C-terminal" evidence="8">
    <location>
        <begin position="281"/>
        <end position="394"/>
    </location>
</feature>
<reference evidence="10 11" key="1">
    <citation type="submission" date="2019-08" db="EMBL/GenBank/DDBJ databases">
        <authorList>
            <person name="Liang Q."/>
        </authorList>
    </citation>
    <scope>NUCLEOTIDE SEQUENCE [LARGE SCALE GENOMIC DNA]</scope>
    <source>
        <strain evidence="10 11">V1718</strain>
    </source>
</reference>
<accession>A0A5B8XPG8</accession>
<dbReference type="InterPro" id="IPR003838">
    <property type="entry name" value="ABC3_permease_C"/>
</dbReference>
<dbReference type="Pfam" id="PF12704">
    <property type="entry name" value="MacB_PCD"/>
    <property type="match status" value="1"/>
</dbReference>
<dbReference type="PANTHER" id="PTHR30572:SF4">
    <property type="entry name" value="ABC TRANSPORTER PERMEASE YTRF"/>
    <property type="match status" value="1"/>
</dbReference>
<evidence type="ECO:0000256" key="6">
    <source>
        <dbReference type="ARBA" id="ARBA00038076"/>
    </source>
</evidence>
<comment type="subcellular location">
    <subcellularLocation>
        <location evidence="1">Cell membrane</location>
        <topology evidence="1">Multi-pass membrane protein</topology>
    </subcellularLocation>
</comment>
<keyword evidence="11" id="KW-1185">Reference proteome</keyword>
<gene>
    <name evidence="10" type="ORF">FRD01_06195</name>
</gene>
<dbReference type="Proteomes" id="UP000321595">
    <property type="component" value="Chromosome"/>
</dbReference>
<dbReference type="Pfam" id="PF02687">
    <property type="entry name" value="FtsX"/>
    <property type="match status" value="1"/>
</dbReference>
<comment type="similarity">
    <text evidence="6">Belongs to the ABC-4 integral membrane protein family.</text>
</comment>
<evidence type="ECO:0000259" key="9">
    <source>
        <dbReference type="Pfam" id="PF12704"/>
    </source>
</evidence>
<dbReference type="OrthoDB" id="9802264at2"/>
<evidence type="ECO:0000256" key="2">
    <source>
        <dbReference type="ARBA" id="ARBA00022475"/>
    </source>
</evidence>
<evidence type="ECO:0000256" key="4">
    <source>
        <dbReference type="ARBA" id="ARBA00022989"/>
    </source>
</evidence>